<comment type="caution">
    <text evidence="2">The sequence shown here is derived from an EMBL/GenBank/DDBJ whole genome shotgun (WGS) entry which is preliminary data.</text>
</comment>
<protein>
    <submittedName>
        <fullName evidence="2">Uncharacterized protein</fullName>
    </submittedName>
</protein>
<reference evidence="2 3" key="1">
    <citation type="journal article" date="2018" name="Elife">
        <title>Functional genomics of lipid metabolism in the oleaginous yeast Rhodosporidium toruloides.</title>
        <authorList>
            <person name="Coradetti S.T."/>
            <person name="Pinel D."/>
            <person name="Geiselman G."/>
            <person name="Ito M."/>
            <person name="Mondo S."/>
            <person name="Reilly M.C."/>
            <person name="Cheng Y.F."/>
            <person name="Bauer S."/>
            <person name="Grigoriev I."/>
            <person name="Gladden J.M."/>
            <person name="Simmons B.A."/>
            <person name="Brem R."/>
            <person name="Arkin A.P."/>
            <person name="Skerker J.M."/>
        </authorList>
    </citation>
    <scope>NUCLEOTIDE SEQUENCE [LARGE SCALE GENOMIC DNA]</scope>
    <source>
        <strain evidence="2 3">NBRC 0880</strain>
    </source>
</reference>
<gene>
    <name evidence="2" type="ORF">AAT19DRAFT_16830</name>
</gene>
<organism evidence="2 3">
    <name type="scientific">Rhodotorula toruloides</name>
    <name type="common">Yeast</name>
    <name type="synonym">Rhodosporidium toruloides</name>
    <dbReference type="NCBI Taxonomy" id="5286"/>
    <lineage>
        <taxon>Eukaryota</taxon>
        <taxon>Fungi</taxon>
        <taxon>Dikarya</taxon>
        <taxon>Basidiomycota</taxon>
        <taxon>Pucciniomycotina</taxon>
        <taxon>Microbotryomycetes</taxon>
        <taxon>Sporidiobolales</taxon>
        <taxon>Sporidiobolaceae</taxon>
        <taxon>Rhodotorula</taxon>
    </lineage>
</organism>
<accession>A0A2T0A4P4</accession>
<evidence type="ECO:0000256" key="1">
    <source>
        <dbReference type="SAM" id="MobiDB-lite"/>
    </source>
</evidence>
<evidence type="ECO:0000313" key="2">
    <source>
        <dbReference type="EMBL" id="PRQ72906.1"/>
    </source>
</evidence>
<sequence>MRRRRLKRRLQVRRLAGRDNRYSRPAASASSHEPRCGVSRSQDRQTRPSRAVGLASAAHNASHSLDGRLWRTYTRFNVLQPPIATAMIPPGEVLTPLGSAPSPSLTTSHTRQQASIARRRFLKDRTTISNDHCCLAWHGVSLQCAQACLSATVRLQILRLLRRRFRFRIFRPYRLQRDLQAALRTACARVSCQTSSPRYFLLLLLLRCRRVFHELAPALT</sequence>
<evidence type="ECO:0000313" key="3">
    <source>
        <dbReference type="Proteomes" id="UP000239560"/>
    </source>
</evidence>
<dbReference type="AlphaFoldDB" id="A0A2T0A4P4"/>
<name>A0A2T0A4P4_RHOTO</name>
<proteinExistence type="predicted"/>
<feature type="region of interest" description="Disordered" evidence="1">
    <location>
        <begin position="14"/>
        <end position="58"/>
    </location>
</feature>
<dbReference type="Proteomes" id="UP000239560">
    <property type="component" value="Unassembled WGS sequence"/>
</dbReference>
<dbReference type="EMBL" id="LCTV02000009">
    <property type="protein sequence ID" value="PRQ72906.1"/>
    <property type="molecule type" value="Genomic_DNA"/>
</dbReference>